<feature type="domain" description="ATPase BadF/BadG/BcrA/BcrD type" evidence="1">
    <location>
        <begin position="6"/>
        <end position="267"/>
    </location>
</feature>
<dbReference type="PANTHER" id="PTHR43190:SF3">
    <property type="entry name" value="N-ACETYL-D-GLUCOSAMINE KINASE"/>
    <property type="match status" value="1"/>
</dbReference>
<accession>A0ABR6X8M6</accession>
<protein>
    <submittedName>
        <fullName evidence="2">ATPase</fullName>
    </submittedName>
</protein>
<dbReference type="Pfam" id="PF01869">
    <property type="entry name" value="BcrAD_BadFG"/>
    <property type="match status" value="1"/>
</dbReference>
<name>A0ABR6X8M6_9BURK</name>
<reference evidence="2 3" key="1">
    <citation type="submission" date="2020-08" db="EMBL/GenBank/DDBJ databases">
        <title>Novel species isolated from subtropical streams in China.</title>
        <authorList>
            <person name="Lu H."/>
        </authorList>
    </citation>
    <scope>NUCLEOTIDE SEQUENCE [LARGE SCALE GENOMIC DNA]</scope>
    <source>
        <strain evidence="2 3">KACC 16656</strain>
    </source>
</reference>
<dbReference type="Proteomes" id="UP000648257">
    <property type="component" value="Unassembled WGS sequence"/>
</dbReference>
<dbReference type="InterPro" id="IPR052519">
    <property type="entry name" value="Euk-type_GlcNAc_Kinase"/>
</dbReference>
<evidence type="ECO:0000313" key="3">
    <source>
        <dbReference type="Proteomes" id="UP000648257"/>
    </source>
</evidence>
<evidence type="ECO:0000259" key="1">
    <source>
        <dbReference type="Pfam" id="PF01869"/>
    </source>
</evidence>
<sequence>MSATGLGIDMGGTQTRWALADEAGTILSEGAVDGATALQLGNLAGQVALQALFSSIAQQLQRATDLRHEIFSLQAGLTGYSGDATAAKQMLSSLFALPENAIHISNDIEIAYLDTFQPGEGYLVYAGTGSIAAFIDQAGNFHRAGGHGYVLDDAGSGYWIAREALKRIWREEDFHPGAWRSSPMATAMFALIGGEEWKHTREFIYQRSRGEVGKLALALGTTADMDRTAYTILENAGIELARLARALCHRFGQKPIALSGRVQELHPIIAETMKKHLHDTSDLRLCENLGHHSAARIAASRIPQGPERIAVRTEQINRT</sequence>
<dbReference type="PANTHER" id="PTHR43190">
    <property type="entry name" value="N-ACETYL-D-GLUCOSAMINE KINASE"/>
    <property type="match status" value="1"/>
</dbReference>
<dbReference type="InterPro" id="IPR002731">
    <property type="entry name" value="ATPase_BadF"/>
</dbReference>
<proteinExistence type="predicted"/>
<comment type="caution">
    <text evidence="2">The sequence shown here is derived from an EMBL/GenBank/DDBJ whole genome shotgun (WGS) entry which is preliminary data.</text>
</comment>
<dbReference type="InterPro" id="IPR043129">
    <property type="entry name" value="ATPase_NBD"/>
</dbReference>
<keyword evidence="3" id="KW-1185">Reference proteome</keyword>
<gene>
    <name evidence="2" type="ORF">H8K52_16810</name>
</gene>
<dbReference type="EMBL" id="JACOFW010000023">
    <property type="protein sequence ID" value="MBC3809003.1"/>
    <property type="molecule type" value="Genomic_DNA"/>
</dbReference>
<evidence type="ECO:0000313" key="2">
    <source>
        <dbReference type="EMBL" id="MBC3809003.1"/>
    </source>
</evidence>
<dbReference type="SUPFAM" id="SSF53067">
    <property type="entry name" value="Actin-like ATPase domain"/>
    <property type="match status" value="2"/>
</dbReference>
<organism evidence="2 3">
    <name type="scientific">Undibacterium seohonense</name>
    <dbReference type="NCBI Taxonomy" id="1344950"/>
    <lineage>
        <taxon>Bacteria</taxon>
        <taxon>Pseudomonadati</taxon>
        <taxon>Pseudomonadota</taxon>
        <taxon>Betaproteobacteria</taxon>
        <taxon>Burkholderiales</taxon>
        <taxon>Oxalobacteraceae</taxon>
        <taxon>Undibacterium</taxon>
    </lineage>
</organism>
<dbReference type="Gene3D" id="3.30.420.40">
    <property type="match status" value="2"/>
</dbReference>